<evidence type="ECO:0000313" key="3">
    <source>
        <dbReference type="Proteomes" id="UP001596043"/>
    </source>
</evidence>
<dbReference type="EMBL" id="JBHSFV010000030">
    <property type="protein sequence ID" value="MFC4636664.1"/>
    <property type="molecule type" value="Genomic_DNA"/>
</dbReference>
<dbReference type="Proteomes" id="UP001596043">
    <property type="component" value="Unassembled WGS sequence"/>
</dbReference>
<dbReference type="RefSeq" id="WP_379983045.1">
    <property type="nucleotide sequence ID" value="NZ_JBHSFV010000030.1"/>
</dbReference>
<feature type="transmembrane region" description="Helical" evidence="1">
    <location>
        <begin position="83"/>
        <end position="104"/>
    </location>
</feature>
<proteinExistence type="predicted"/>
<gene>
    <name evidence="2" type="ORF">ACFO3O_22355</name>
</gene>
<keyword evidence="1" id="KW-0812">Transmembrane</keyword>
<sequence length="225" mass="26431">MPANSQEYINHKKKYKPIIESRDSNYNQIIQKLENGTQHEKELAIQFRLVEKKSNLELKKYQAIKADILEKDSYIGYTSFKNFLLGVGIRVFALVVSLFSFYLVLKVNFTKNEKRFWIVVSSAFILCSAYWAIWSFLYKVNSKGEYDFERLSYDLALYGLPVVILVASYFLFKNKKTLKEQEAQYNTALSQVFDLISIKIPPLININRRADFLKEKEDTIKKMKI</sequence>
<protein>
    <submittedName>
        <fullName evidence="2">Uncharacterized protein</fullName>
    </submittedName>
</protein>
<keyword evidence="1" id="KW-0472">Membrane</keyword>
<feature type="transmembrane region" description="Helical" evidence="1">
    <location>
        <begin position="155"/>
        <end position="172"/>
    </location>
</feature>
<evidence type="ECO:0000313" key="2">
    <source>
        <dbReference type="EMBL" id="MFC4636664.1"/>
    </source>
</evidence>
<name>A0ABV9I5B7_9FLAO</name>
<evidence type="ECO:0000256" key="1">
    <source>
        <dbReference type="SAM" id="Phobius"/>
    </source>
</evidence>
<feature type="transmembrane region" description="Helical" evidence="1">
    <location>
        <begin position="116"/>
        <end position="135"/>
    </location>
</feature>
<accession>A0ABV9I5B7</accession>
<reference evidence="3" key="1">
    <citation type="journal article" date="2019" name="Int. J. Syst. Evol. Microbiol.">
        <title>The Global Catalogue of Microorganisms (GCM) 10K type strain sequencing project: providing services to taxonomists for standard genome sequencing and annotation.</title>
        <authorList>
            <consortium name="The Broad Institute Genomics Platform"/>
            <consortium name="The Broad Institute Genome Sequencing Center for Infectious Disease"/>
            <person name="Wu L."/>
            <person name="Ma J."/>
        </authorList>
    </citation>
    <scope>NUCLEOTIDE SEQUENCE [LARGE SCALE GENOMIC DNA]</scope>
    <source>
        <strain evidence="3">YJ-61-S</strain>
    </source>
</reference>
<organism evidence="2 3">
    <name type="scientific">Dokdonia ponticola</name>
    <dbReference type="NCBI Taxonomy" id="2041041"/>
    <lineage>
        <taxon>Bacteria</taxon>
        <taxon>Pseudomonadati</taxon>
        <taxon>Bacteroidota</taxon>
        <taxon>Flavobacteriia</taxon>
        <taxon>Flavobacteriales</taxon>
        <taxon>Flavobacteriaceae</taxon>
        <taxon>Dokdonia</taxon>
    </lineage>
</organism>
<keyword evidence="1" id="KW-1133">Transmembrane helix</keyword>
<comment type="caution">
    <text evidence="2">The sequence shown here is derived from an EMBL/GenBank/DDBJ whole genome shotgun (WGS) entry which is preliminary data.</text>
</comment>
<keyword evidence="3" id="KW-1185">Reference proteome</keyword>